<feature type="transmembrane region" description="Helical" evidence="7">
    <location>
        <begin position="133"/>
        <end position="154"/>
    </location>
</feature>
<sequence length="404" mass="43060">MASSGGAAPLPSNPNDNDGPRILGATLAITSLALITYVARMYVRLFVVHNVGLDDYFMTLAVALVLSGEGVVWGSVVHGAGRHIGDIPPADLSTGLKLNFVSQPMYLFAICIVKLAVGSMLLRIATTPFYRRLIISIMSFMAVYTIACFFTIILQCTDIRALWDSSVTPHCWPQSTLQGLSYTNVSLNILTDLCFAVFIPGPMLWNLNVNLRTRISLLFSLGLGCFACAAAFIKIHSLVNYGKQGDFLWDSRDITIWTVVECNTGIVAANLPTLRPIFRRILGSTLGYGSRTNGVSGGVGSGYHRQKDGGGGGGGGSRAMSSTRRATASKPATDESSSERAFNAGGDYELADRKPHHGQSTVVFADPDALSSDETVDRAPVAGRAGNRTTTTTKTGGPGRARNN</sequence>
<feature type="transmembrane region" description="Helical" evidence="7">
    <location>
        <begin position="185"/>
        <end position="205"/>
    </location>
</feature>
<feature type="transmembrane region" description="Helical" evidence="7">
    <location>
        <begin position="255"/>
        <end position="274"/>
    </location>
</feature>
<dbReference type="GO" id="GO:0016020">
    <property type="term" value="C:membrane"/>
    <property type="evidence" value="ECO:0007669"/>
    <property type="project" value="UniProtKB-SubCell"/>
</dbReference>
<feature type="transmembrane region" description="Helical" evidence="7">
    <location>
        <begin position="22"/>
        <end position="43"/>
    </location>
</feature>
<feature type="region of interest" description="Disordered" evidence="6">
    <location>
        <begin position="297"/>
        <end position="404"/>
    </location>
</feature>
<comment type="similarity">
    <text evidence="5">Belongs to the SAT4 family.</text>
</comment>
<keyword evidence="2 7" id="KW-0812">Transmembrane</keyword>
<dbReference type="InterPro" id="IPR052337">
    <property type="entry name" value="SAT4-like"/>
</dbReference>
<comment type="subcellular location">
    <subcellularLocation>
        <location evidence="1">Membrane</location>
        <topology evidence="1">Multi-pass membrane protein</topology>
    </subcellularLocation>
</comment>
<evidence type="ECO:0000256" key="1">
    <source>
        <dbReference type="ARBA" id="ARBA00004141"/>
    </source>
</evidence>
<feature type="transmembrane region" description="Helical" evidence="7">
    <location>
        <begin position="105"/>
        <end position="126"/>
    </location>
</feature>
<feature type="transmembrane region" description="Helical" evidence="7">
    <location>
        <begin position="217"/>
        <end position="235"/>
    </location>
</feature>
<accession>A0A3S4AVT9</accession>
<organism evidence="9 10">
    <name type="scientific">Thermothielavioides terrestris</name>
    <dbReference type="NCBI Taxonomy" id="2587410"/>
    <lineage>
        <taxon>Eukaryota</taxon>
        <taxon>Fungi</taxon>
        <taxon>Dikarya</taxon>
        <taxon>Ascomycota</taxon>
        <taxon>Pezizomycotina</taxon>
        <taxon>Sordariomycetes</taxon>
        <taxon>Sordariomycetidae</taxon>
        <taxon>Sordariales</taxon>
        <taxon>Chaetomiaceae</taxon>
        <taxon>Thermothielavioides</taxon>
    </lineage>
</organism>
<name>A0A3S4AVT9_9PEZI</name>
<dbReference type="Pfam" id="PF20684">
    <property type="entry name" value="Fung_rhodopsin"/>
    <property type="match status" value="1"/>
</dbReference>
<dbReference type="InterPro" id="IPR049326">
    <property type="entry name" value="Rhodopsin_dom_fungi"/>
</dbReference>
<feature type="transmembrane region" description="Helical" evidence="7">
    <location>
        <begin position="55"/>
        <end position="76"/>
    </location>
</feature>
<protein>
    <submittedName>
        <fullName evidence="9">2b2a6eeb-e6b9-4f40-a6f9-8a0492472a76</fullName>
    </submittedName>
</protein>
<dbReference type="PANTHER" id="PTHR33048">
    <property type="entry name" value="PTH11-LIKE INTEGRAL MEMBRANE PROTEIN (AFU_ORTHOLOGUE AFUA_5G11245)"/>
    <property type="match status" value="1"/>
</dbReference>
<feature type="domain" description="Rhodopsin" evidence="8">
    <location>
        <begin position="39"/>
        <end position="280"/>
    </location>
</feature>
<reference evidence="9 10" key="1">
    <citation type="submission" date="2018-04" db="EMBL/GenBank/DDBJ databases">
        <authorList>
            <person name="Huttner S."/>
            <person name="Dainat J."/>
        </authorList>
    </citation>
    <scope>NUCLEOTIDE SEQUENCE [LARGE SCALE GENOMIC DNA]</scope>
</reference>
<dbReference type="Proteomes" id="UP000289323">
    <property type="component" value="Unassembled WGS sequence"/>
</dbReference>
<dbReference type="PANTHER" id="PTHR33048:SF167">
    <property type="entry name" value="INTEGRAL MEMBRANE PROTEIN"/>
    <property type="match status" value="1"/>
</dbReference>
<evidence type="ECO:0000256" key="6">
    <source>
        <dbReference type="SAM" id="MobiDB-lite"/>
    </source>
</evidence>
<dbReference type="EMBL" id="OUUZ01000013">
    <property type="protein sequence ID" value="SPQ24202.1"/>
    <property type="molecule type" value="Genomic_DNA"/>
</dbReference>
<dbReference type="AlphaFoldDB" id="A0A3S4AVT9"/>
<evidence type="ECO:0000256" key="2">
    <source>
        <dbReference type="ARBA" id="ARBA00022692"/>
    </source>
</evidence>
<keyword evidence="4 7" id="KW-0472">Membrane</keyword>
<proteinExistence type="inferred from homology"/>
<evidence type="ECO:0000256" key="3">
    <source>
        <dbReference type="ARBA" id="ARBA00022989"/>
    </source>
</evidence>
<feature type="compositionally biased region" description="Low complexity" evidence="6">
    <location>
        <begin position="382"/>
        <end position="404"/>
    </location>
</feature>
<evidence type="ECO:0000256" key="4">
    <source>
        <dbReference type="ARBA" id="ARBA00023136"/>
    </source>
</evidence>
<evidence type="ECO:0000313" key="10">
    <source>
        <dbReference type="Proteomes" id="UP000289323"/>
    </source>
</evidence>
<evidence type="ECO:0000259" key="8">
    <source>
        <dbReference type="Pfam" id="PF20684"/>
    </source>
</evidence>
<evidence type="ECO:0000256" key="5">
    <source>
        <dbReference type="ARBA" id="ARBA00038359"/>
    </source>
</evidence>
<keyword evidence="3 7" id="KW-1133">Transmembrane helix</keyword>
<evidence type="ECO:0000313" key="9">
    <source>
        <dbReference type="EMBL" id="SPQ24202.1"/>
    </source>
</evidence>
<evidence type="ECO:0000256" key="7">
    <source>
        <dbReference type="SAM" id="Phobius"/>
    </source>
</evidence>
<gene>
    <name evidence="9" type="ORF">TT172_LOCUS6621</name>
</gene>